<name>A0ABQ8RU54_PERAM</name>
<sequence length="167" mass="19078">MAWLYIGRPKKSTTLGTVAKYLERNDIQRNITCKELHNLGDKKAFKVGFPFNYIDETERSDFWLQGVIDDSAFQKITETKKLNSSRHINILLWNIKGLCNVMSLIPLESIAAYDAIILTEILTEEYNIQGHYGIYTFAQPTAGMSASGISIFLKPKLGKIRKIFKNR</sequence>
<protein>
    <submittedName>
        <fullName evidence="1">Uncharacterized protein</fullName>
    </submittedName>
</protein>
<reference evidence="1 2" key="1">
    <citation type="journal article" date="2022" name="Allergy">
        <title>Genome assembly and annotation of Periplaneta americana reveal a comprehensive cockroach allergen profile.</title>
        <authorList>
            <person name="Wang L."/>
            <person name="Xiong Q."/>
            <person name="Saelim N."/>
            <person name="Wang L."/>
            <person name="Nong W."/>
            <person name="Wan A.T."/>
            <person name="Shi M."/>
            <person name="Liu X."/>
            <person name="Cao Q."/>
            <person name="Hui J.H.L."/>
            <person name="Sookrung N."/>
            <person name="Leung T.F."/>
            <person name="Tungtrongchitr A."/>
            <person name="Tsui S.K.W."/>
        </authorList>
    </citation>
    <scope>NUCLEOTIDE SEQUENCE [LARGE SCALE GENOMIC DNA]</scope>
    <source>
        <strain evidence="1">PWHHKU_190912</strain>
    </source>
</reference>
<keyword evidence="2" id="KW-1185">Reference proteome</keyword>
<dbReference type="Proteomes" id="UP001148838">
    <property type="component" value="Unassembled WGS sequence"/>
</dbReference>
<dbReference type="EMBL" id="JAJSOF020000045">
    <property type="protein sequence ID" value="KAJ4425322.1"/>
    <property type="molecule type" value="Genomic_DNA"/>
</dbReference>
<evidence type="ECO:0000313" key="1">
    <source>
        <dbReference type="EMBL" id="KAJ4425322.1"/>
    </source>
</evidence>
<proteinExistence type="predicted"/>
<gene>
    <name evidence="1" type="ORF">ANN_29117</name>
</gene>
<accession>A0ABQ8RU54</accession>
<comment type="caution">
    <text evidence="1">The sequence shown here is derived from an EMBL/GenBank/DDBJ whole genome shotgun (WGS) entry which is preliminary data.</text>
</comment>
<evidence type="ECO:0000313" key="2">
    <source>
        <dbReference type="Proteomes" id="UP001148838"/>
    </source>
</evidence>
<organism evidence="1 2">
    <name type="scientific">Periplaneta americana</name>
    <name type="common">American cockroach</name>
    <name type="synonym">Blatta americana</name>
    <dbReference type="NCBI Taxonomy" id="6978"/>
    <lineage>
        <taxon>Eukaryota</taxon>
        <taxon>Metazoa</taxon>
        <taxon>Ecdysozoa</taxon>
        <taxon>Arthropoda</taxon>
        <taxon>Hexapoda</taxon>
        <taxon>Insecta</taxon>
        <taxon>Pterygota</taxon>
        <taxon>Neoptera</taxon>
        <taxon>Polyneoptera</taxon>
        <taxon>Dictyoptera</taxon>
        <taxon>Blattodea</taxon>
        <taxon>Blattoidea</taxon>
        <taxon>Blattidae</taxon>
        <taxon>Blattinae</taxon>
        <taxon>Periplaneta</taxon>
    </lineage>
</organism>